<evidence type="ECO:0000256" key="1">
    <source>
        <dbReference type="ARBA" id="ARBA00008799"/>
    </source>
</evidence>
<comment type="similarity">
    <text evidence="1">Belongs to the glycosyltransferase 20 family.</text>
</comment>
<name>A0ABX3YDU5_9ACTN</name>
<dbReference type="EMBL" id="MRYD01000146">
    <property type="protein sequence ID" value="OSZ58068.1"/>
    <property type="molecule type" value="Genomic_DNA"/>
</dbReference>
<keyword evidence="4" id="KW-1185">Reference proteome</keyword>
<evidence type="ECO:0000256" key="2">
    <source>
        <dbReference type="SAM" id="MobiDB-lite"/>
    </source>
</evidence>
<proteinExistence type="inferred from homology"/>
<evidence type="ECO:0000313" key="4">
    <source>
        <dbReference type="Proteomes" id="UP000194266"/>
    </source>
</evidence>
<comment type="caution">
    <text evidence="3">The sequence shown here is derived from an EMBL/GenBank/DDBJ whole genome shotgun (WGS) entry which is preliminary data.</text>
</comment>
<protein>
    <recommendedName>
        <fullName evidence="5">Trehalose-6-phosphate synthase</fullName>
    </recommendedName>
</protein>
<dbReference type="SUPFAM" id="SSF53756">
    <property type="entry name" value="UDP-Glycosyltransferase/glycogen phosphorylase"/>
    <property type="match status" value="1"/>
</dbReference>
<reference evidence="3 4" key="1">
    <citation type="submission" date="2016-12" db="EMBL/GenBank/DDBJ databases">
        <title>Genome Mining:The Detection of Biosynthetic Gene Clusters to Aid in the Expression of Curamycin A produced by Streptomyces sp. strain CZA14.</title>
        <authorList>
            <person name="Durrell K.A."/>
            <person name="Kirby B.M."/>
            <person name="Khan W."/>
            <person name="Mthethwa T."/>
            <person name="Le Roes-Hill M."/>
        </authorList>
    </citation>
    <scope>NUCLEOTIDE SEQUENCE [LARGE SCALE GENOMIC DNA]</scope>
    <source>
        <strain evidence="3 4">CZA14</strain>
    </source>
</reference>
<dbReference type="Pfam" id="PF00982">
    <property type="entry name" value="Glyco_transf_20"/>
    <property type="match status" value="1"/>
</dbReference>
<evidence type="ECO:0008006" key="5">
    <source>
        <dbReference type="Google" id="ProtNLM"/>
    </source>
</evidence>
<evidence type="ECO:0000313" key="3">
    <source>
        <dbReference type="EMBL" id="OSZ58068.1"/>
    </source>
</evidence>
<dbReference type="PANTHER" id="PTHR10788:SF106">
    <property type="entry name" value="BCDNA.GH08860"/>
    <property type="match status" value="1"/>
</dbReference>
<accession>A0ABX3YDU5</accession>
<dbReference type="Gene3D" id="3.40.50.2000">
    <property type="entry name" value="Glycogen Phosphorylase B"/>
    <property type="match status" value="2"/>
</dbReference>
<dbReference type="InterPro" id="IPR001830">
    <property type="entry name" value="Glyco_trans_20"/>
</dbReference>
<sequence>MPGHPTYLASGPIASLAKQGATVWLQDYNLWLVPALLKADRPDVTIGLFHHTPFPHPDVFRRIPPTDQLRNSLARLDWAGFHTPDFADNFRRLLAGTAVPAPHIGVHPLGIDRRAVAHLARARDTALPHPHDEGPQVVLSVETPRLAKAPVHKIRALDTLLTRWSSSSYAAGPTTRAPTVRPRAGVRLA</sequence>
<feature type="region of interest" description="Disordered" evidence="2">
    <location>
        <begin position="168"/>
        <end position="189"/>
    </location>
</feature>
<dbReference type="PANTHER" id="PTHR10788">
    <property type="entry name" value="TREHALOSE-6-PHOSPHATE SYNTHASE"/>
    <property type="match status" value="1"/>
</dbReference>
<organism evidence="3 4">
    <name type="scientific">Streptomyces pharetrae CZA14</name>
    <dbReference type="NCBI Taxonomy" id="1144883"/>
    <lineage>
        <taxon>Bacteria</taxon>
        <taxon>Bacillati</taxon>
        <taxon>Actinomycetota</taxon>
        <taxon>Actinomycetes</taxon>
        <taxon>Kitasatosporales</taxon>
        <taxon>Streptomycetaceae</taxon>
        <taxon>Streptomyces</taxon>
    </lineage>
</organism>
<gene>
    <name evidence="3" type="ORF">OQI_23820</name>
</gene>
<dbReference type="Proteomes" id="UP000194266">
    <property type="component" value="Unassembled WGS sequence"/>
</dbReference>